<dbReference type="RefSeq" id="WP_093152193.1">
    <property type="nucleotide sequence ID" value="NZ_FNEK01000010.1"/>
</dbReference>
<dbReference type="STRING" id="571298.SAMN04488026_101051"/>
<dbReference type="Gene3D" id="1.10.10.1150">
    <property type="entry name" value="Coenzyme PQQ synthesis protein D (PqqD)"/>
    <property type="match status" value="1"/>
</dbReference>
<name>A0A1G8Q6H1_9RHOB</name>
<keyword evidence="2" id="KW-1185">Reference proteome</keyword>
<proteinExistence type="predicted"/>
<evidence type="ECO:0000313" key="2">
    <source>
        <dbReference type="Proteomes" id="UP000199382"/>
    </source>
</evidence>
<dbReference type="Pfam" id="PF05402">
    <property type="entry name" value="PqqD"/>
    <property type="match status" value="1"/>
</dbReference>
<protein>
    <submittedName>
        <fullName evidence="1">Coenzyme PQQ synthesis protein D (PqqD)</fullName>
    </submittedName>
</protein>
<dbReference type="AlphaFoldDB" id="A0A1G8Q6H1"/>
<accession>A0A1G8Q6H1</accession>
<dbReference type="InterPro" id="IPR008792">
    <property type="entry name" value="PQQD"/>
</dbReference>
<dbReference type="InterPro" id="IPR041881">
    <property type="entry name" value="PqqD_sf"/>
</dbReference>
<gene>
    <name evidence="1" type="ORF">SAMN04488026_101051</name>
</gene>
<dbReference type="EMBL" id="FNEK01000010">
    <property type="protein sequence ID" value="SDJ00281.1"/>
    <property type="molecule type" value="Genomic_DNA"/>
</dbReference>
<organism evidence="1 2">
    <name type="scientific">Aliiruegeria lutimaris</name>
    <dbReference type="NCBI Taxonomy" id="571298"/>
    <lineage>
        <taxon>Bacteria</taxon>
        <taxon>Pseudomonadati</taxon>
        <taxon>Pseudomonadota</taxon>
        <taxon>Alphaproteobacteria</taxon>
        <taxon>Rhodobacterales</taxon>
        <taxon>Roseobacteraceae</taxon>
        <taxon>Aliiruegeria</taxon>
    </lineage>
</organism>
<dbReference type="Proteomes" id="UP000199382">
    <property type="component" value="Unassembled WGS sequence"/>
</dbReference>
<evidence type="ECO:0000313" key="1">
    <source>
        <dbReference type="EMBL" id="SDJ00281.1"/>
    </source>
</evidence>
<sequence length="89" mass="9660">MNATYATTDGVLESKLGDETVLLDMESGQYFGLDPVGSFVWHGLKDGKAPAEIIARLSEEFTDVPDSARADVVTFLRELAEKKLISPNA</sequence>
<reference evidence="1 2" key="1">
    <citation type="submission" date="2016-10" db="EMBL/GenBank/DDBJ databases">
        <authorList>
            <person name="de Groot N.N."/>
        </authorList>
    </citation>
    <scope>NUCLEOTIDE SEQUENCE [LARGE SCALE GENOMIC DNA]</scope>
    <source>
        <strain evidence="1 2">DSM 25294</strain>
    </source>
</reference>
<dbReference type="OrthoDB" id="1495225at2"/>